<organism evidence="6 7">
    <name type="scientific">Granulicella aggregans</name>
    <dbReference type="NCBI Taxonomy" id="474949"/>
    <lineage>
        <taxon>Bacteria</taxon>
        <taxon>Pseudomonadati</taxon>
        <taxon>Acidobacteriota</taxon>
        <taxon>Terriglobia</taxon>
        <taxon>Terriglobales</taxon>
        <taxon>Acidobacteriaceae</taxon>
        <taxon>Granulicella</taxon>
    </lineage>
</organism>
<evidence type="ECO:0000256" key="4">
    <source>
        <dbReference type="ARBA" id="ARBA00023136"/>
    </source>
</evidence>
<evidence type="ECO:0000256" key="5">
    <source>
        <dbReference type="SAM" id="Phobius"/>
    </source>
</evidence>
<comment type="caution">
    <text evidence="6">The sequence shown here is derived from an EMBL/GenBank/DDBJ whole genome shotgun (WGS) entry which is preliminary data.</text>
</comment>
<evidence type="ECO:0000313" key="6">
    <source>
        <dbReference type="EMBL" id="MBB5061207.1"/>
    </source>
</evidence>
<dbReference type="InterPro" id="IPR007792">
    <property type="entry name" value="T4SS_VirB3/TrbD/AvhB"/>
</dbReference>
<name>A0A7W7ZJR0_9BACT</name>
<reference evidence="6 7" key="1">
    <citation type="submission" date="2020-08" db="EMBL/GenBank/DDBJ databases">
        <title>Genomic Encyclopedia of Type Strains, Phase IV (KMG-V): Genome sequencing to study the core and pangenomes of soil and plant-associated prokaryotes.</title>
        <authorList>
            <person name="Whitman W."/>
        </authorList>
    </citation>
    <scope>NUCLEOTIDE SEQUENCE [LARGE SCALE GENOMIC DNA]</scope>
    <source>
        <strain evidence="6 7">M8UP14</strain>
    </source>
</reference>
<keyword evidence="2 5" id="KW-0812">Transmembrane</keyword>
<evidence type="ECO:0000256" key="3">
    <source>
        <dbReference type="ARBA" id="ARBA00022989"/>
    </source>
</evidence>
<gene>
    <name evidence="6" type="ORF">HDF16_005943</name>
</gene>
<feature type="transmembrane region" description="Helical" evidence="5">
    <location>
        <begin position="21"/>
        <end position="38"/>
    </location>
</feature>
<dbReference type="Proteomes" id="UP000540989">
    <property type="component" value="Unassembled WGS sequence"/>
</dbReference>
<dbReference type="Pfam" id="PF05101">
    <property type="entry name" value="VirB3"/>
    <property type="match status" value="1"/>
</dbReference>
<evidence type="ECO:0000256" key="2">
    <source>
        <dbReference type="ARBA" id="ARBA00022692"/>
    </source>
</evidence>
<keyword evidence="3 5" id="KW-1133">Transmembrane helix</keyword>
<keyword evidence="7" id="KW-1185">Reference proteome</keyword>
<keyword evidence="4 5" id="KW-0472">Membrane</keyword>
<dbReference type="RefSeq" id="WP_184223982.1">
    <property type="nucleotide sequence ID" value="NZ_JACHIP010000031.1"/>
</dbReference>
<feature type="transmembrane region" description="Helical" evidence="5">
    <location>
        <begin position="44"/>
        <end position="62"/>
    </location>
</feature>
<dbReference type="AlphaFoldDB" id="A0A7W7ZJR0"/>
<proteinExistence type="predicted"/>
<accession>A0A7W7ZJR0</accession>
<comment type="subcellular location">
    <subcellularLocation>
        <location evidence="1">Membrane</location>
    </subcellularLocation>
</comment>
<dbReference type="GO" id="GO:0016020">
    <property type="term" value="C:membrane"/>
    <property type="evidence" value="ECO:0007669"/>
    <property type="project" value="UniProtKB-SubCell"/>
</dbReference>
<evidence type="ECO:0000313" key="7">
    <source>
        <dbReference type="Proteomes" id="UP000540989"/>
    </source>
</evidence>
<protein>
    <submittedName>
        <fullName evidence="6">Type VI protein secretion system component VasF</fullName>
    </submittedName>
</protein>
<dbReference type="EMBL" id="JACHIP010000031">
    <property type="protein sequence ID" value="MBB5061207.1"/>
    <property type="molecule type" value="Genomic_DNA"/>
</dbReference>
<evidence type="ECO:0000256" key="1">
    <source>
        <dbReference type="ARBA" id="ARBA00004370"/>
    </source>
</evidence>
<sequence length="87" mass="10243">MTKRGEPLSINQALNKPRQKLGLSLPIWMGIVITSMLALLLRYFFLSILIFISITTVCWVIVRKHPKMFQLWGLSFTQKSYYDPRKR</sequence>